<organism evidence="1">
    <name type="scientific">uncultured bacterium EB3</name>
    <dbReference type="NCBI Taxonomy" id="1348856"/>
    <lineage>
        <taxon>Bacteria</taxon>
        <taxon>environmental samples</taxon>
    </lineage>
</organism>
<proteinExistence type="predicted"/>
<dbReference type="EMBL" id="KF176930">
    <property type="protein sequence ID" value="AGW28763.1"/>
    <property type="molecule type" value="Genomic_DNA"/>
</dbReference>
<protein>
    <submittedName>
        <fullName evidence="1">Uncharacterized protein</fullName>
    </submittedName>
</protein>
<evidence type="ECO:0000313" key="1">
    <source>
        <dbReference type="EMBL" id="AGW28763.1"/>
    </source>
</evidence>
<dbReference type="AlphaFoldDB" id="U3NBA2"/>
<accession>U3NBA2</accession>
<reference evidence="1" key="1">
    <citation type="journal article" date="2014" name="J. Antimicrob. Chemother.">
        <title>Effects of selective digestive decontamination (SDD) on the gut resistome.</title>
        <authorList>
            <person name="Buelow E."/>
            <person name="Gonzalez T.B."/>
            <person name="Versluis D."/>
            <person name="Oostdijk E.A."/>
            <person name="Ogilvie L.A."/>
            <person name="van Mourik M.S."/>
            <person name="Oosterink E."/>
            <person name="van Passel M.W."/>
            <person name="Smidt H."/>
            <person name="D'Andrea M.M."/>
            <person name="de Been M."/>
            <person name="Jones B.V."/>
            <person name="Willems R.J."/>
            <person name="Bonten M.J."/>
            <person name="van Schaik W."/>
        </authorList>
    </citation>
    <scope>NUCLEOTIDE SEQUENCE</scope>
</reference>
<name>U3NBA2_9BACT</name>
<sequence length="42" mass="4818">MREGCLWRCSCLGYVRGRKRRHPNVSEEPCLLAAAFRAHLAC</sequence>